<dbReference type="GO" id="GO:0016757">
    <property type="term" value="F:glycosyltransferase activity"/>
    <property type="evidence" value="ECO:0007669"/>
    <property type="project" value="InterPro"/>
</dbReference>
<evidence type="ECO:0000256" key="3">
    <source>
        <dbReference type="ARBA" id="ARBA00023034"/>
    </source>
</evidence>
<evidence type="ECO:0000256" key="1">
    <source>
        <dbReference type="ARBA" id="ARBA00004323"/>
    </source>
</evidence>
<dbReference type="EMBL" id="HBHY01003307">
    <property type="protein sequence ID" value="CAE0128672.1"/>
    <property type="molecule type" value="Transcribed_RNA"/>
</dbReference>
<evidence type="ECO:0000313" key="7">
    <source>
        <dbReference type="EMBL" id="CAE0128672.1"/>
    </source>
</evidence>
<keyword evidence="3" id="KW-0333">Golgi apparatus</keyword>
<reference evidence="7" key="1">
    <citation type="submission" date="2021-01" db="EMBL/GenBank/DDBJ databases">
        <authorList>
            <person name="Corre E."/>
            <person name="Pelletier E."/>
            <person name="Niang G."/>
            <person name="Scheremetjew M."/>
            <person name="Finn R."/>
            <person name="Kale V."/>
            <person name="Holt S."/>
            <person name="Cochrane G."/>
            <person name="Meng A."/>
            <person name="Brown T."/>
            <person name="Cohen L."/>
        </authorList>
    </citation>
    <scope>NUCLEOTIDE SEQUENCE</scope>
    <source>
        <strain evidence="7">RCC927</strain>
    </source>
</reference>
<dbReference type="PANTHER" id="PTHR11062">
    <property type="entry name" value="EXOSTOSIN HEPARAN SULFATE GLYCOSYLTRANSFERASE -RELATED"/>
    <property type="match status" value="1"/>
</dbReference>
<evidence type="ECO:0000256" key="4">
    <source>
        <dbReference type="SAM" id="MobiDB-lite"/>
    </source>
</evidence>
<keyword evidence="5" id="KW-0732">Signal</keyword>
<feature type="compositionally biased region" description="Basic and acidic residues" evidence="4">
    <location>
        <begin position="607"/>
        <end position="617"/>
    </location>
</feature>
<accession>A0A7S3B9N6</accession>
<feature type="compositionally biased region" description="Basic and acidic residues" evidence="4">
    <location>
        <begin position="647"/>
        <end position="661"/>
    </location>
</feature>
<dbReference type="Pfam" id="PF03016">
    <property type="entry name" value="Exostosin_GT47"/>
    <property type="match status" value="1"/>
</dbReference>
<proteinExistence type="inferred from homology"/>
<evidence type="ECO:0000256" key="2">
    <source>
        <dbReference type="ARBA" id="ARBA00010271"/>
    </source>
</evidence>
<gene>
    <name evidence="7" type="ORF">PSIN1315_LOCUS2135</name>
</gene>
<feature type="compositionally biased region" description="Acidic residues" evidence="4">
    <location>
        <begin position="635"/>
        <end position="646"/>
    </location>
</feature>
<organism evidence="7">
    <name type="scientific">Prasinoderma singulare</name>
    <dbReference type="NCBI Taxonomy" id="676789"/>
    <lineage>
        <taxon>Eukaryota</taxon>
        <taxon>Viridiplantae</taxon>
        <taxon>Prasinodermophyta</taxon>
        <taxon>Prasinodermophyceae</taxon>
        <taxon>Prasinodermales</taxon>
        <taxon>Prasinodermaceae</taxon>
        <taxon>Prasinoderma</taxon>
    </lineage>
</organism>
<evidence type="ECO:0000256" key="5">
    <source>
        <dbReference type="SAM" id="SignalP"/>
    </source>
</evidence>
<feature type="chain" id="PRO_5030993036" description="Exostosin GT47 domain-containing protein" evidence="5">
    <location>
        <begin position="23"/>
        <end position="670"/>
    </location>
</feature>
<feature type="signal peptide" evidence="5">
    <location>
        <begin position="1"/>
        <end position="22"/>
    </location>
</feature>
<feature type="region of interest" description="Disordered" evidence="4">
    <location>
        <begin position="607"/>
        <end position="670"/>
    </location>
</feature>
<dbReference type="GO" id="GO:0000139">
    <property type="term" value="C:Golgi membrane"/>
    <property type="evidence" value="ECO:0007669"/>
    <property type="project" value="UniProtKB-SubCell"/>
</dbReference>
<dbReference type="PANTHER" id="PTHR11062:SF117">
    <property type="entry name" value="XYLOGLUCAN-SPECIFIC GALACTURONOSYLTRANSFERASE 1"/>
    <property type="match status" value="1"/>
</dbReference>
<dbReference type="InterPro" id="IPR040911">
    <property type="entry name" value="Exostosin_GT47"/>
</dbReference>
<dbReference type="InterPro" id="IPR004263">
    <property type="entry name" value="Exostosin"/>
</dbReference>
<comment type="similarity">
    <text evidence="2">Belongs to the glycosyltransferase 47 family.</text>
</comment>
<feature type="domain" description="Exostosin GT47" evidence="6">
    <location>
        <begin position="109"/>
        <end position="431"/>
    </location>
</feature>
<sequence>MPRNPVVFLLFLLSLLRTDVSGDVATADNAPGCVAGTPLHFVYEDPWYDANSKQYSERDEAKKLVKPRWIDAGGGVTLPHTTADDGMVVPDHFLAPRLRGPERIDYHATDWRYNFVALHRRFLESPCRTLEPSKASLFVMPLNQYIWKDTRFNCPRALETARSMVSSAIVPNRSDGMTYMDLHQGADHLVLLGTASFSRRLCKWQTSADDVLRLSSKVTAEGGSDQSFFKERKYPEDRSAEGYPAFQSDWGLVDVWGKKNEKSEKYSRGPFGTDLFIEIPFSGPIIKAGHSPYGIHALREHLLGQMFTTKHVNRHYAMDMRKALATQCAAVGEHICSDRSAWLIENTARWVGNSVQKKTAFRGHGLGAFANSTFCSQPAGDSPIRLSVIDALSVGCIPVFFHKEQLDIWRLQMGDWIRDASVFFDHADVIACNNTMHRQWIKRKNKAAAKAAAKAAKAEARAQTRAAAKERWKGNVTLTRQRKLLSATEAVEECTDGTPLNIIDALRAIPESEIRSMREVLAANYYKMIVDPSLVETGGDRSPSNADSITMVIAEMQRRALMAMDLEPKVDRLLRSDWERERVEKMAKQEARRKAKVEARREAKAARAETKLAERRQRGTATVVLARATAGETQAEGEDSDDEQESTDEHAGNRLRAEHAGNRLRFSWVD</sequence>
<comment type="subcellular location">
    <subcellularLocation>
        <location evidence="1">Golgi apparatus membrane</location>
        <topology evidence="1">Single-pass type II membrane protein</topology>
    </subcellularLocation>
</comment>
<evidence type="ECO:0000259" key="6">
    <source>
        <dbReference type="Pfam" id="PF03016"/>
    </source>
</evidence>
<name>A0A7S3B9N6_9VIRI</name>
<dbReference type="AlphaFoldDB" id="A0A7S3B9N6"/>
<protein>
    <recommendedName>
        <fullName evidence="6">Exostosin GT47 domain-containing protein</fullName>
    </recommendedName>
</protein>